<dbReference type="AlphaFoldDB" id="A0A0F8W740"/>
<name>A0A0F8W740_9ZZZZ</name>
<comment type="caution">
    <text evidence="1">The sequence shown here is derived from an EMBL/GenBank/DDBJ whole genome shotgun (WGS) entry which is preliminary data.</text>
</comment>
<dbReference type="EMBL" id="LAZR01067018">
    <property type="protein sequence ID" value="KKK52433.1"/>
    <property type="molecule type" value="Genomic_DNA"/>
</dbReference>
<proteinExistence type="predicted"/>
<accession>A0A0F8W740</accession>
<reference evidence="1" key="1">
    <citation type="journal article" date="2015" name="Nature">
        <title>Complex archaea that bridge the gap between prokaryotes and eukaryotes.</title>
        <authorList>
            <person name="Spang A."/>
            <person name="Saw J.H."/>
            <person name="Jorgensen S.L."/>
            <person name="Zaremba-Niedzwiedzka K."/>
            <person name="Martijn J."/>
            <person name="Lind A.E."/>
            <person name="van Eijk R."/>
            <person name="Schleper C."/>
            <person name="Guy L."/>
            <person name="Ettema T.J."/>
        </authorList>
    </citation>
    <scope>NUCLEOTIDE SEQUENCE</scope>
</reference>
<protein>
    <recommendedName>
        <fullName evidence="2">HTH merR-type domain-containing protein</fullName>
    </recommendedName>
</protein>
<evidence type="ECO:0000313" key="1">
    <source>
        <dbReference type="EMBL" id="KKK52433.1"/>
    </source>
</evidence>
<organism evidence="1">
    <name type="scientific">marine sediment metagenome</name>
    <dbReference type="NCBI Taxonomy" id="412755"/>
    <lineage>
        <taxon>unclassified sequences</taxon>
        <taxon>metagenomes</taxon>
        <taxon>ecological metagenomes</taxon>
    </lineage>
</organism>
<gene>
    <name evidence="1" type="ORF">LCGC14_3104990</name>
</gene>
<sequence length="58" mass="6293">MTTLELANTLGLKPPTIRKYARRLGLKPTGPPIQTEGRGRPAFTWTTSEAELISKAVG</sequence>
<evidence type="ECO:0008006" key="2">
    <source>
        <dbReference type="Google" id="ProtNLM"/>
    </source>
</evidence>